<feature type="transmembrane region" description="Helical" evidence="9">
    <location>
        <begin position="374"/>
        <end position="393"/>
    </location>
</feature>
<keyword evidence="3 9" id="KW-1003">Cell membrane</keyword>
<comment type="similarity">
    <text evidence="9">Belongs to the SecD/SecF family. SecD subfamily.</text>
</comment>
<dbReference type="InterPro" id="IPR055344">
    <property type="entry name" value="SecD_SecF_C_bact"/>
</dbReference>
<dbReference type="RefSeq" id="WP_040581959.1">
    <property type="nucleotide sequence ID" value="NZ_DAMBUX010000009.1"/>
</dbReference>
<organism evidence="12 13">
    <name type="scientific">Sedimentibacter saalensis</name>
    <dbReference type="NCBI Taxonomy" id="130788"/>
    <lineage>
        <taxon>Bacteria</taxon>
        <taxon>Bacillati</taxon>
        <taxon>Bacillota</taxon>
        <taxon>Tissierellia</taxon>
        <taxon>Sedimentibacter</taxon>
    </lineage>
</organism>
<evidence type="ECO:0000256" key="5">
    <source>
        <dbReference type="ARBA" id="ARBA00022927"/>
    </source>
</evidence>
<evidence type="ECO:0000256" key="1">
    <source>
        <dbReference type="ARBA" id="ARBA00004651"/>
    </source>
</evidence>
<dbReference type="PANTHER" id="PTHR30081:SF1">
    <property type="entry name" value="PROTEIN TRANSLOCASE SUBUNIT SECD"/>
    <property type="match status" value="1"/>
</dbReference>
<keyword evidence="8 9" id="KW-0472">Membrane</keyword>
<comment type="caution">
    <text evidence="12">The sequence shown here is derived from an EMBL/GenBank/DDBJ whole genome shotgun (WGS) entry which is preliminary data.</text>
</comment>
<dbReference type="SUPFAM" id="SSF82866">
    <property type="entry name" value="Multidrug efflux transporter AcrB transmembrane domain"/>
    <property type="match status" value="1"/>
</dbReference>
<feature type="transmembrane region" description="Helical" evidence="9">
    <location>
        <begin position="275"/>
        <end position="294"/>
    </location>
</feature>
<keyword evidence="5 9" id="KW-0653">Protein transport</keyword>
<dbReference type="InterPro" id="IPR048634">
    <property type="entry name" value="SecD_SecF_C"/>
</dbReference>
<dbReference type="GO" id="GO:0043952">
    <property type="term" value="P:protein transport by the Sec complex"/>
    <property type="evidence" value="ECO:0007669"/>
    <property type="project" value="UniProtKB-UniRule"/>
</dbReference>
<evidence type="ECO:0000313" key="13">
    <source>
        <dbReference type="Proteomes" id="UP000315343"/>
    </source>
</evidence>
<feature type="domain" description="SecDF P1 head subdomain" evidence="11">
    <location>
        <begin position="133"/>
        <end position="228"/>
    </location>
</feature>
<feature type="domain" description="Protein export membrane protein SecD/SecF C-terminal" evidence="10">
    <location>
        <begin position="232"/>
        <end position="397"/>
    </location>
</feature>
<feature type="transmembrane region" description="Helical" evidence="9">
    <location>
        <begin position="346"/>
        <end position="368"/>
    </location>
</feature>
<dbReference type="EMBL" id="VLKH01000001">
    <property type="protein sequence ID" value="TWH83711.1"/>
    <property type="molecule type" value="Genomic_DNA"/>
</dbReference>
<dbReference type="NCBIfam" id="TIGR00916">
    <property type="entry name" value="2A0604s01"/>
    <property type="match status" value="1"/>
</dbReference>
<protein>
    <recommendedName>
        <fullName evidence="9">Protein translocase subunit SecD</fullName>
    </recommendedName>
</protein>
<evidence type="ECO:0000256" key="2">
    <source>
        <dbReference type="ARBA" id="ARBA00022448"/>
    </source>
</evidence>
<dbReference type="GO" id="GO:0015450">
    <property type="term" value="F:protein-transporting ATPase activity"/>
    <property type="evidence" value="ECO:0007669"/>
    <property type="project" value="InterPro"/>
</dbReference>
<keyword evidence="2 9" id="KW-0813">Transport</keyword>
<dbReference type="InterPro" id="IPR005791">
    <property type="entry name" value="SecD"/>
</dbReference>
<accession>A0A562JKH4</accession>
<dbReference type="PANTHER" id="PTHR30081">
    <property type="entry name" value="PROTEIN-EXPORT MEMBRANE PROTEIN SEC"/>
    <property type="match status" value="1"/>
</dbReference>
<dbReference type="AlphaFoldDB" id="A0A562JKH4"/>
<keyword evidence="7 9" id="KW-0811">Translocation</keyword>
<feature type="transmembrane region" description="Helical" evidence="9">
    <location>
        <begin position="250"/>
        <end position="270"/>
    </location>
</feature>
<keyword evidence="6 9" id="KW-1133">Transmembrane helix</keyword>
<comment type="caution">
    <text evidence="9">Lacks conserved residue(s) required for the propagation of feature annotation.</text>
</comment>
<name>A0A562JKH4_9FIRM</name>
<dbReference type="InterPro" id="IPR054384">
    <property type="entry name" value="SecDF_P1_head"/>
</dbReference>
<dbReference type="Gene3D" id="1.20.1640.10">
    <property type="entry name" value="Multidrug efflux transporter AcrB transmembrane domain"/>
    <property type="match status" value="1"/>
</dbReference>
<comment type="subcellular location">
    <subcellularLocation>
        <location evidence="1 9">Cell membrane</location>
        <topology evidence="1 9">Multi-pass membrane protein</topology>
    </subcellularLocation>
</comment>
<feature type="transmembrane region" description="Helical" evidence="9">
    <location>
        <begin position="300"/>
        <end position="325"/>
    </location>
</feature>
<reference evidence="12 13" key="1">
    <citation type="submission" date="2019-07" db="EMBL/GenBank/DDBJ databases">
        <title>Genomic Encyclopedia of Type Strains, Phase I: the one thousand microbial genomes (KMG-I) project.</title>
        <authorList>
            <person name="Kyrpides N."/>
        </authorList>
    </citation>
    <scope>NUCLEOTIDE SEQUENCE [LARGE SCALE GENOMIC DNA]</scope>
    <source>
        <strain evidence="12 13">DSM 13558</strain>
    </source>
</reference>
<dbReference type="Pfam" id="PF22599">
    <property type="entry name" value="SecDF_P1_head"/>
    <property type="match status" value="1"/>
</dbReference>
<evidence type="ECO:0000259" key="10">
    <source>
        <dbReference type="Pfam" id="PF02355"/>
    </source>
</evidence>
<comment type="subunit">
    <text evidence="9">Forms a complex with SecF. Part of the essential Sec protein translocation apparatus which comprises SecA, SecYEG and auxiliary proteins SecDF. Other proteins may also be involved.</text>
</comment>
<dbReference type="Pfam" id="PF02355">
    <property type="entry name" value="SecD_SecF_C"/>
    <property type="match status" value="1"/>
</dbReference>
<evidence type="ECO:0000256" key="9">
    <source>
        <dbReference type="HAMAP-Rule" id="MF_01463"/>
    </source>
</evidence>
<dbReference type="Proteomes" id="UP000315343">
    <property type="component" value="Unassembled WGS sequence"/>
</dbReference>
<dbReference type="NCBIfam" id="TIGR01129">
    <property type="entry name" value="secD"/>
    <property type="match status" value="1"/>
</dbReference>
<proteinExistence type="inferred from homology"/>
<keyword evidence="4 9" id="KW-0812">Transmembrane</keyword>
<keyword evidence="13" id="KW-1185">Reference proteome</keyword>
<evidence type="ECO:0000256" key="6">
    <source>
        <dbReference type="ARBA" id="ARBA00022989"/>
    </source>
</evidence>
<comment type="function">
    <text evidence="9">Part of the Sec protein translocase complex. Interacts with the SecYEG preprotein conducting channel. SecDF uses the proton motive force (PMF) to complete protein translocation after the ATP-dependent function of SecA.</text>
</comment>
<evidence type="ECO:0000256" key="8">
    <source>
        <dbReference type="ARBA" id="ARBA00023136"/>
    </source>
</evidence>
<sequence length="421" mass="45440">MRLNKNMYILVILLIICISLVAVFGVNAGSVQIKGMKDIRFGIDIRGGVEAVFEPADLNRVPTASELESAKIIMETRMDAQNILDREITVDNNNGQIIVRFPWKSGETNFNPQAAIAELGETARLTFRDPDGNILVEGKDVKESVVQLDKKTGKPVVTLVFNNEGAKQFADATERLVGQRISIYMDETLISAPNVREKISGGNSVISDIGSVEEAKDLSDKINSGALPFSLVSKNHSTITPTLGSGALDVMIKAGMLAFAFVCLFMIFYYRILGFVACLAIILQVSIQMLALSIPQVTLTLTGIAGIILSIGMGVDANVIIAERIREELRAGRSLGYCIDTGYKKAFSAVFDGNITTIAAAIIMMIFGTGSMLSFGYTLMVGCILNFVSGVTASQIISKSMSMNDAFAKKSLYGVKVKEAK</sequence>
<gene>
    <name evidence="9" type="primary">secD</name>
    <name evidence="12" type="ORF">LY60_00323</name>
</gene>
<dbReference type="GO" id="GO:0005886">
    <property type="term" value="C:plasma membrane"/>
    <property type="evidence" value="ECO:0007669"/>
    <property type="project" value="UniProtKB-SubCell"/>
</dbReference>
<evidence type="ECO:0000256" key="4">
    <source>
        <dbReference type="ARBA" id="ARBA00022692"/>
    </source>
</evidence>
<dbReference type="GO" id="GO:0065002">
    <property type="term" value="P:intracellular protein transmembrane transport"/>
    <property type="evidence" value="ECO:0007669"/>
    <property type="project" value="UniProtKB-UniRule"/>
</dbReference>
<evidence type="ECO:0000256" key="7">
    <source>
        <dbReference type="ARBA" id="ARBA00023010"/>
    </source>
</evidence>
<evidence type="ECO:0000256" key="3">
    <source>
        <dbReference type="ARBA" id="ARBA00022475"/>
    </source>
</evidence>
<dbReference type="HAMAP" id="MF_01463_B">
    <property type="entry name" value="SecD_B"/>
    <property type="match status" value="1"/>
</dbReference>
<evidence type="ECO:0000259" key="11">
    <source>
        <dbReference type="Pfam" id="PF22599"/>
    </source>
</evidence>
<dbReference type="InterPro" id="IPR022813">
    <property type="entry name" value="SecD/SecF_arch_bac"/>
</dbReference>
<evidence type="ECO:0000313" key="12">
    <source>
        <dbReference type="EMBL" id="TWH83711.1"/>
    </source>
</evidence>
<dbReference type="Gene3D" id="3.30.1360.200">
    <property type="match status" value="1"/>
</dbReference>
<dbReference type="GO" id="GO:0006605">
    <property type="term" value="P:protein targeting"/>
    <property type="evidence" value="ECO:0007669"/>
    <property type="project" value="UniProtKB-UniRule"/>
</dbReference>